<comment type="caution">
    <text evidence="2">The sequence shown here is derived from an EMBL/GenBank/DDBJ whole genome shotgun (WGS) entry which is preliminary data.</text>
</comment>
<gene>
    <name evidence="2" type="ORF">DERYTH_LOCUS7133</name>
</gene>
<evidence type="ECO:0000256" key="1">
    <source>
        <dbReference type="SAM" id="MobiDB-lite"/>
    </source>
</evidence>
<reference evidence="2" key="1">
    <citation type="submission" date="2021-06" db="EMBL/GenBank/DDBJ databases">
        <authorList>
            <person name="Kallberg Y."/>
            <person name="Tangrot J."/>
            <person name="Rosling A."/>
        </authorList>
    </citation>
    <scope>NUCLEOTIDE SEQUENCE</scope>
    <source>
        <strain evidence="2">MA453B</strain>
    </source>
</reference>
<evidence type="ECO:0000313" key="3">
    <source>
        <dbReference type="Proteomes" id="UP000789405"/>
    </source>
</evidence>
<organism evidence="2 3">
    <name type="scientific">Dentiscutata erythropus</name>
    <dbReference type="NCBI Taxonomy" id="1348616"/>
    <lineage>
        <taxon>Eukaryota</taxon>
        <taxon>Fungi</taxon>
        <taxon>Fungi incertae sedis</taxon>
        <taxon>Mucoromycota</taxon>
        <taxon>Glomeromycotina</taxon>
        <taxon>Glomeromycetes</taxon>
        <taxon>Diversisporales</taxon>
        <taxon>Gigasporaceae</taxon>
        <taxon>Dentiscutata</taxon>
    </lineage>
</organism>
<keyword evidence="3" id="KW-1185">Reference proteome</keyword>
<evidence type="ECO:0000313" key="2">
    <source>
        <dbReference type="EMBL" id="CAG8590411.1"/>
    </source>
</evidence>
<dbReference type="EMBL" id="CAJVPY010003384">
    <property type="protein sequence ID" value="CAG8590411.1"/>
    <property type="molecule type" value="Genomic_DNA"/>
</dbReference>
<protein>
    <submittedName>
        <fullName evidence="2">1420_t:CDS:1</fullName>
    </submittedName>
</protein>
<dbReference type="Proteomes" id="UP000789405">
    <property type="component" value="Unassembled WGS sequence"/>
</dbReference>
<proteinExistence type="predicted"/>
<name>A0A9N9G9B8_9GLOM</name>
<accession>A0A9N9G9B8</accession>
<feature type="compositionally biased region" description="Polar residues" evidence="1">
    <location>
        <begin position="32"/>
        <end position="49"/>
    </location>
</feature>
<sequence>MIETEDNNSVESEITVKFVENRFIPTNDESKVSLQESNSPGSIAQTNKSTVKENRREIVKKILSYNLSKDLTKYLRSYEKYPVDEVAKCYWKTPTDNELIDYYYENDYMWSDDETNNSFTESSINLIDDSPIEQ</sequence>
<feature type="region of interest" description="Disordered" evidence="1">
    <location>
        <begin position="29"/>
        <end position="50"/>
    </location>
</feature>
<dbReference type="AlphaFoldDB" id="A0A9N9G9B8"/>